<keyword evidence="5 8" id="KW-1133">Transmembrane helix</keyword>
<evidence type="ECO:0000256" key="8">
    <source>
        <dbReference type="RuleBase" id="RU079119"/>
    </source>
</evidence>
<protein>
    <recommendedName>
        <fullName evidence="8">S-acyltransferase</fullName>
        <ecNumber evidence="8">2.3.1.225</ecNumber>
    </recommendedName>
    <alternativeName>
        <fullName evidence="8">Palmitoyltransferase</fullName>
    </alternativeName>
</protein>
<keyword evidence="6 8" id="KW-0472">Membrane</keyword>
<name>A0A836BQE0_9CHLO</name>
<dbReference type="Proteomes" id="UP000612055">
    <property type="component" value="Unassembled WGS sequence"/>
</dbReference>
<comment type="caution">
    <text evidence="10">The sequence shown here is derived from an EMBL/GenBank/DDBJ whole genome shotgun (WGS) entry which is preliminary data.</text>
</comment>
<accession>A0A836BQE0</accession>
<keyword evidence="4 8" id="KW-0812">Transmembrane</keyword>
<evidence type="ECO:0000313" key="10">
    <source>
        <dbReference type="EMBL" id="KAG2483508.1"/>
    </source>
</evidence>
<feature type="transmembrane region" description="Helical" evidence="8">
    <location>
        <begin position="69"/>
        <end position="87"/>
    </location>
</feature>
<evidence type="ECO:0000256" key="6">
    <source>
        <dbReference type="ARBA" id="ARBA00023136"/>
    </source>
</evidence>
<evidence type="ECO:0000256" key="7">
    <source>
        <dbReference type="ARBA" id="ARBA00023315"/>
    </source>
</evidence>
<feature type="transmembrane region" description="Helical" evidence="8">
    <location>
        <begin position="38"/>
        <end position="57"/>
    </location>
</feature>
<feature type="transmembrane region" description="Helical" evidence="8">
    <location>
        <begin position="165"/>
        <end position="188"/>
    </location>
</feature>
<keyword evidence="3 8" id="KW-0808">Transferase</keyword>
<evidence type="ECO:0000259" key="9">
    <source>
        <dbReference type="Pfam" id="PF01529"/>
    </source>
</evidence>
<evidence type="ECO:0000256" key="3">
    <source>
        <dbReference type="ARBA" id="ARBA00022679"/>
    </source>
</evidence>
<keyword evidence="11" id="KW-1185">Reference proteome</keyword>
<dbReference type="AlphaFoldDB" id="A0A836BQE0"/>
<dbReference type="InterPro" id="IPR001594">
    <property type="entry name" value="Palmitoyltrfase_DHHC"/>
</dbReference>
<evidence type="ECO:0000313" key="11">
    <source>
        <dbReference type="Proteomes" id="UP000612055"/>
    </source>
</evidence>
<evidence type="ECO:0000256" key="4">
    <source>
        <dbReference type="ARBA" id="ARBA00022692"/>
    </source>
</evidence>
<organism evidence="10 11">
    <name type="scientific">Edaphochlamys debaryana</name>
    <dbReference type="NCBI Taxonomy" id="47281"/>
    <lineage>
        <taxon>Eukaryota</taxon>
        <taxon>Viridiplantae</taxon>
        <taxon>Chlorophyta</taxon>
        <taxon>core chlorophytes</taxon>
        <taxon>Chlorophyceae</taxon>
        <taxon>CS clade</taxon>
        <taxon>Chlamydomonadales</taxon>
        <taxon>Chlamydomonadales incertae sedis</taxon>
        <taxon>Edaphochlamys</taxon>
    </lineage>
</organism>
<dbReference type="PROSITE" id="PS50216">
    <property type="entry name" value="DHHC"/>
    <property type="match status" value="1"/>
</dbReference>
<evidence type="ECO:0000256" key="2">
    <source>
        <dbReference type="ARBA" id="ARBA00008574"/>
    </source>
</evidence>
<dbReference type="Pfam" id="PF01529">
    <property type="entry name" value="DHHC"/>
    <property type="match status" value="1"/>
</dbReference>
<feature type="domain" description="Palmitoyltransferase DHHC" evidence="9">
    <location>
        <begin position="115"/>
        <end position="237"/>
    </location>
</feature>
<comment type="domain">
    <text evidence="8">The DHHC domain is required for palmitoyltransferase activity.</text>
</comment>
<keyword evidence="7 8" id="KW-0012">Acyltransferase</keyword>
<dbReference type="GO" id="GO:0019706">
    <property type="term" value="F:protein-cysteine S-palmitoyltransferase activity"/>
    <property type="evidence" value="ECO:0007669"/>
    <property type="project" value="UniProtKB-EC"/>
</dbReference>
<reference evidence="10" key="1">
    <citation type="journal article" date="2020" name="bioRxiv">
        <title>Comparative genomics of Chlamydomonas.</title>
        <authorList>
            <person name="Craig R.J."/>
            <person name="Hasan A.R."/>
            <person name="Ness R.W."/>
            <person name="Keightley P.D."/>
        </authorList>
    </citation>
    <scope>NUCLEOTIDE SEQUENCE</scope>
    <source>
        <strain evidence="10">CCAP 11/70</strain>
    </source>
</reference>
<evidence type="ECO:0000256" key="1">
    <source>
        <dbReference type="ARBA" id="ARBA00004141"/>
    </source>
</evidence>
<dbReference type="GO" id="GO:0016020">
    <property type="term" value="C:membrane"/>
    <property type="evidence" value="ECO:0007669"/>
    <property type="project" value="UniProtKB-SubCell"/>
</dbReference>
<dbReference type="InterPro" id="IPR039859">
    <property type="entry name" value="PFA4/ZDH16/20/ERF2-like"/>
</dbReference>
<comment type="catalytic activity">
    <reaction evidence="8">
        <text>L-cysteinyl-[protein] + hexadecanoyl-CoA = S-hexadecanoyl-L-cysteinyl-[protein] + CoA</text>
        <dbReference type="Rhea" id="RHEA:36683"/>
        <dbReference type="Rhea" id="RHEA-COMP:10131"/>
        <dbReference type="Rhea" id="RHEA-COMP:11032"/>
        <dbReference type="ChEBI" id="CHEBI:29950"/>
        <dbReference type="ChEBI" id="CHEBI:57287"/>
        <dbReference type="ChEBI" id="CHEBI:57379"/>
        <dbReference type="ChEBI" id="CHEBI:74151"/>
        <dbReference type="EC" id="2.3.1.225"/>
    </reaction>
</comment>
<dbReference type="PANTHER" id="PTHR12246">
    <property type="entry name" value="PALMITOYLTRANSFERASE ZDHHC16"/>
    <property type="match status" value="1"/>
</dbReference>
<evidence type="ECO:0000256" key="5">
    <source>
        <dbReference type="ARBA" id="ARBA00022989"/>
    </source>
</evidence>
<dbReference type="OrthoDB" id="331948at2759"/>
<proteinExistence type="inferred from homology"/>
<gene>
    <name evidence="10" type="ORF">HYH03_017618</name>
</gene>
<dbReference type="EC" id="2.3.1.225" evidence="8"/>
<comment type="subcellular location">
    <subcellularLocation>
        <location evidence="1">Membrane</location>
        <topology evidence="1">Multi-pass membrane protein</topology>
    </subcellularLocation>
</comment>
<feature type="transmembrane region" description="Helical" evidence="8">
    <location>
        <begin position="200"/>
        <end position="225"/>
    </location>
</feature>
<dbReference type="EMBL" id="JAEHOE010000174">
    <property type="protein sequence ID" value="KAG2483508.1"/>
    <property type="molecule type" value="Genomic_DNA"/>
</dbReference>
<sequence>MAPRVRSDEESDTCAACDRCVTRWSACFDRCVKILEPLLVVLAVGLISLDALTFFQVVMPEITTRQGPLVAWGHALWSLWLLFNVLWNQLHCTFSSPGTTLEVHEQALQHAMTYDWRWCRRCNRGKPPLSHHCSICNRCVLKMDHHCVWMANCVGFFNYHYFMLFLWWMWVGSAYSALVYWLHVPWLLRLDDPNWERKGFLPFFMFVLSVSIWLGISALFGWHVWLVLTGQGTIEVLDNNARRAEAARAGRKWVNPYHLGAGANWRETFDAHGRWWWLTWMAPRRRRKLGNGYVLPTVELLSSGLRPDLEAQQPHVRPGHAAGAGYG</sequence>
<comment type="similarity">
    <text evidence="2 8">Belongs to the DHHC palmitoyltransferase family.</text>
</comment>